<accession>A0AAV9XZL0</accession>
<evidence type="ECO:0000256" key="1">
    <source>
        <dbReference type="SAM" id="Phobius"/>
    </source>
</evidence>
<evidence type="ECO:0000256" key="2">
    <source>
        <dbReference type="SAM" id="SignalP"/>
    </source>
</evidence>
<organism evidence="3 4">
    <name type="scientific">Cryptosporidium xiaoi</name>
    <dbReference type="NCBI Taxonomy" id="659607"/>
    <lineage>
        <taxon>Eukaryota</taxon>
        <taxon>Sar</taxon>
        <taxon>Alveolata</taxon>
        <taxon>Apicomplexa</taxon>
        <taxon>Conoidasida</taxon>
        <taxon>Coccidia</taxon>
        <taxon>Eucoccidiorida</taxon>
        <taxon>Eimeriorina</taxon>
        <taxon>Cryptosporidiidae</taxon>
        <taxon>Cryptosporidium</taxon>
    </lineage>
</organism>
<sequence>MISIIGTLNVLISFLIIAVYSKTQNEQILLIDVYRLSSNIFISSVFNSSEPGYYTTYISDPLGENPYKTKEPIDKPKLVNSNTVHIFGEDIEVQDYQPVGVQKCVTPIFNINTCQKICISGKGKASMSVFNLYSLVFNSGEEHMLLNVTNSEELLIDNELVVYGLTSCSIATLNTVIWGFLTFAAVFSILIFALFIFEIIEYLRFKSDMKDPLIIGGEIRTISSGDFSPDTASTI</sequence>
<reference evidence="3 4" key="1">
    <citation type="submission" date="2023-10" db="EMBL/GenBank/DDBJ databases">
        <title>Comparative genomics analysis reveals potential genetic determinants of host preference in Cryptosporidium xiaoi.</title>
        <authorList>
            <person name="Xiao L."/>
            <person name="Li J."/>
        </authorList>
    </citation>
    <scope>NUCLEOTIDE SEQUENCE [LARGE SCALE GENOMIC DNA]</scope>
    <source>
        <strain evidence="3 4">52996</strain>
    </source>
</reference>
<name>A0AAV9XZL0_9CRYT</name>
<feature type="signal peptide" evidence="2">
    <location>
        <begin position="1"/>
        <end position="25"/>
    </location>
</feature>
<dbReference type="Proteomes" id="UP001311799">
    <property type="component" value="Unassembled WGS sequence"/>
</dbReference>
<comment type="caution">
    <text evidence="3">The sequence shown here is derived from an EMBL/GenBank/DDBJ whole genome shotgun (WGS) entry which is preliminary data.</text>
</comment>
<keyword evidence="1" id="KW-0472">Membrane</keyword>
<dbReference type="EMBL" id="JAWDEY010000010">
    <property type="protein sequence ID" value="KAK6589949.1"/>
    <property type="molecule type" value="Genomic_DNA"/>
</dbReference>
<proteinExistence type="predicted"/>
<feature type="transmembrane region" description="Helical" evidence="1">
    <location>
        <begin position="176"/>
        <end position="200"/>
    </location>
</feature>
<keyword evidence="2" id="KW-0732">Signal</keyword>
<dbReference type="AlphaFoldDB" id="A0AAV9XZL0"/>
<feature type="chain" id="PRO_5043990305" evidence="2">
    <location>
        <begin position="26"/>
        <end position="235"/>
    </location>
</feature>
<protein>
    <submittedName>
        <fullName evidence="3">Uncharacterized protein</fullName>
    </submittedName>
</protein>
<keyword evidence="1" id="KW-1133">Transmembrane helix</keyword>
<gene>
    <name evidence="3" type="ORF">RS030_193025</name>
</gene>
<evidence type="ECO:0000313" key="4">
    <source>
        <dbReference type="Proteomes" id="UP001311799"/>
    </source>
</evidence>
<evidence type="ECO:0000313" key="3">
    <source>
        <dbReference type="EMBL" id="KAK6589949.1"/>
    </source>
</evidence>
<keyword evidence="1" id="KW-0812">Transmembrane</keyword>
<keyword evidence="4" id="KW-1185">Reference proteome</keyword>